<sequence length="415" mass="45466">PIFGKPASACPCCLRRCEACSEQVQVVGCPRDSRAKGWPRRLGGPSGDSADKQHQGRTHEIPSIRVAEAQAFDRDGTAAHVLHGHQAVQDACWHVSRMMESQATDSVHNKAKHRINTNLLKVGRVPGLHPEALADDHQTTLLAKQQRQQSGCKVVHAREAAASRPRDTSKPEMQFSAFLSQLMYQGMEATASRFERLDGLDPGSTFKFSVLGGQSVRREDKLPRHTMPPAIVAAPDPAPVFSAGHYFEVTVTSLFERVSEADRPRIADSLGRTAGMVLGFKAGPPVEEDELAKDISGVGNSWCISSNGWFFSQLGRPLPQQRRPMTQMRATPDPRPCWRSRPPPKCEQLSCPWPPGSRGPGFVSKHFDWSVALMEGDVLGLLVLPCGGLVMTVNGRRELVVADASRLAKNGRPWQ</sequence>
<feature type="region of interest" description="Disordered" evidence="1">
    <location>
        <begin position="320"/>
        <end position="341"/>
    </location>
</feature>
<reference evidence="2" key="1">
    <citation type="submission" date="2023-08" db="EMBL/GenBank/DDBJ databases">
        <authorList>
            <person name="Chen Y."/>
            <person name="Shah S."/>
            <person name="Dougan E. K."/>
            <person name="Thang M."/>
            <person name="Chan C."/>
        </authorList>
    </citation>
    <scope>NUCLEOTIDE SEQUENCE</scope>
</reference>
<evidence type="ECO:0000313" key="2">
    <source>
        <dbReference type="EMBL" id="CAJ1388791.1"/>
    </source>
</evidence>
<feature type="non-terminal residue" evidence="2">
    <location>
        <position position="1"/>
    </location>
</feature>
<feature type="non-terminal residue" evidence="2">
    <location>
        <position position="415"/>
    </location>
</feature>
<feature type="compositionally biased region" description="Basic and acidic residues" evidence="1">
    <location>
        <begin position="49"/>
        <end position="58"/>
    </location>
</feature>
<accession>A0AA36IJN1</accession>
<keyword evidence="3" id="KW-1185">Reference proteome</keyword>
<evidence type="ECO:0000256" key="1">
    <source>
        <dbReference type="SAM" id="MobiDB-lite"/>
    </source>
</evidence>
<feature type="region of interest" description="Disordered" evidence="1">
    <location>
        <begin position="32"/>
        <end position="58"/>
    </location>
</feature>
<name>A0AA36IJN1_9DINO</name>
<proteinExistence type="predicted"/>
<protein>
    <submittedName>
        <fullName evidence="2">Uncharacterized protein</fullName>
    </submittedName>
</protein>
<dbReference type="AlphaFoldDB" id="A0AA36IJN1"/>
<dbReference type="Proteomes" id="UP001178507">
    <property type="component" value="Unassembled WGS sequence"/>
</dbReference>
<comment type="caution">
    <text evidence="2">The sequence shown here is derived from an EMBL/GenBank/DDBJ whole genome shotgun (WGS) entry which is preliminary data.</text>
</comment>
<evidence type="ECO:0000313" key="3">
    <source>
        <dbReference type="Proteomes" id="UP001178507"/>
    </source>
</evidence>
<organism evidence="2 3">
    <name type="scientific">Effrenium voratum</name>
    <dbReference type="NCBI Taxonomy" id="2562239"/>
    <lineage>
        <taxon>Eukaryota</taxon>
        <taxon>Sar</taxon>
        <taxon>Alveolata</taxon>
        <taxon>Dinophyceae</taxon>
        <taxon>Suessiales</taxon>
        <taxon>Symbiodiniaceae</taxon>
        <taxon>Effrenium</taxon>
    </lineage>
</organism>
<gene>
    <name evidence="2" type="ORF">EVOR1521_LOCUS14581</name>
</gene>
<dbReference type="EMBL" id="CAUJNA010001763">
    <property type="protein sequence ID" value="CAJ1388791.1"/>
    <property type="molecule type" value="Genomic_DNA"/>
</dbReference>